<evidence type="ECO:0000256" key="6">
    <source>
        <dbReference type="ARBA" id="ARBA00022989"/>
    </source>
</evidence>
<evidence type="ECO:0000313" key="11">
    <source>
        <dbReference type="Proteomes" id="UP000663828"/>
    </source>
</evidence>
<gene>
    <name evidence="10" type="ORF">XAT740_LOCUS64120</name>
</gene>
<dbReference type="GO" id="GO:0005886">
    <property type="term" value="C:plasma membrane"/>
    <property type="evidence" value="ECO:0007669"/>
    <property type="project" value="UniProtKB-SubCell"/>
</dbReference>
<dbReference type="GO" id="GO:0006820">
    <property type="term" value="P:monoatomic anion transport"/>
    <property type="evidence" value="ECO:0007669"/>
    <property type="project" value="InterPro"/>
</dbReference>
<keyword evidence="4" id="KW-1003">Cell membrane</keyword>
<dbReference type="GO" id="GO:0050801">
    <property type="term" value="P:monoatomic ion homeostasis"/>
    <property type="evidence" value="ECO:0007669"/>
    <property type="project" value="TreeGrafter"/>
</dbReference>
<dbReference type="GO" id="GO:0015701">
    <property type="term" value="P:bicarbonate transport"/>
    <property type="evidence" value="ECO:0007669"/>
    <property type="project" value="TreeGrafter"/>
</dbReference>
<comment type="similarity">
    <text evidence="2">Belongs to the anion exchanger (TC 2.A.31) family.</text>
</comment>
<evidence type="ECO:0000256" key="5">
    <source>
        <dbReference type="ARBA" id="ARBA00022692"/>
    </source>
</evidence>
<keyword evidence="7 8" id="KW-0472">Membrane</keyword>
<keyword evidence="5 8" id="KW-0812">Transmembrane</keyword>
<dbReference type="Proteomes" id="UP000663828">
    <property type="component" value="Unassembled WGS sequence"/>
</dbReference>
<feature type="non-terminal residue" evidence="10">
    <location>
        <position position="120"/>
    </location>
</feature>
<keyword evidence="3" id="KW-0813">Transport</keyword>
<reference evidence="10" key="1">
    <citation type="submission" date="2021-02" db="EMBL/GenBank/DDBJ databases">
        <authorList>
            <person name="Nowell W R."/>
        </authorList>
    </citation>
    <scope>NUCLEOTIDE SEQUENCE</scope>
</reference>
<feature type="non-terminal residue" evidence="10">
    <location>
        <position position="1"/>
    </location>
</feature>
<accession>A0A816HTJ5</accession>
<dbReference type="Gene3D" id="1.10.287.570">
    <property type="entry name" value="Helical hairpin bin"/>
    <property type="match status" value="1"/>
</dbReference>
<organism evidence="10 11">
    <name type="scientific">Adineta ricciae</name>
    <name type="common">Rotifer</name>
    <dbReference type="NCBI Taxonomy" id="249248"/>
    <lineage>
        <taxon>Eukaryota</taxon>
        <taxon>Metazoa</taxon>
        <taxon>Spiralia</taxon>
        <taxon>Gnathifera</taxon>
        <taxon>Rotifera</taxon>
        <taxon>Eurotatoria</taxon>
        <taxon>Bdelloidea</taxon>
        <taxon>Adinetida</taxon>
        <taxon>Adinetidae</taxon>
        <taxon>Adineta</taxon>
    </lineage>
</organism>
<keyword evidence="11" id="KW-1185">Reference proteome</keyword>
<evidence type="ECO:0000313" key="10">
    <source>
        <dbReference type="EMBL" id="CAF1691290.1"/>
    </source>
</evidence>
<proteinExistence type="inferred from homology"/>
<dbReference type="EMBL" id="CAJNOR010021400">
    <property type="protein sequence ID" value="CAF1691290.1"/>
    <property type="molecule type" value="Genomic_DNA"/>
</dbReference>
<evidence type="ECO:0000256" key="2">
    <source>
        <dbReference type="ARBA" id="ARBA00010993"/>
    </source>
</evidence>
<sequence>DFDKELLLPIIETNKMKKMNIKRRSTRLQSQHIDRLHDTEHQPSQAAKILLSQMSTLSRDKHDEDPFQRSGFVFGGVCREMRRRYDHYKSDFLDAFSLNCFVSLVFMFIACLAPALTFGG</sequence>
<dbReference type="PANTHER" id="PTHR11453">
    <property type="entry name" value="ANION EXCHANGE PROTEIN"/>
    <property type="match status" value="1"/>
</dbReference>
<dbReference type="InterPro" id="IPR011531">
    <property type="entry name" value="HCO3_transpt-like_TM_dom"/>
</dbReference>
<comment type="caution">
    <text evidence="10">The sequence shown here is derived from an EMBL/GenBank/DDBJ whole genome shotgun (WGS) entry which is preliminary data.</text>
</comment>
<comment type="subcellular location">
    <subcellularLocation>
        <location evidence="1">Cell membrane</location>
        <topology evidence="1">Multi-pass membrane protein</topology>
    </subcellularLocation>
</comment>
<evidence type="ECO:0000256" key="3">
    <source>
        <dbReference type="ARBA" id="ARBA00022448"/>
    </source>
</evidence>
<keyword evidence="6 8" id="KW-1133">Transmembrane helix</keyword>
<dbReference type="AlphaFoldDB" id="A0A816HTJ5"/>
<evidence type="ECO:0000256" key="8">
    <source>
        <dbReference type="SAM" id="Phobius"/>
    </source>
</evidence>
<feature type="domain" description="Bicarbonate transporter-like transmembrane" evidence="9">
    <location>
        <begin position="73"/>
        <end position="120"/>
    </location>
</feature>
<evidence type="ECO:0000259" key="9">
    <source>
        <dbReference type="Pfam" id="PF00955"/>
    </source>
</evidence>
<name>A0A816HTJ5_ADIRI</name>
<evidence type="ECO:0000256" key="7">
    <source>
        <dbReference type="ARBA" id="ARBA00023136"/>
    </source>
</evidence>
<dbReference type="InterPro" id="IPR003020">
    <property type="entry name" value="HCO3_transpt_euk"/>
</dbReference>
<dbReference type="Pfam" id="PF00955">
    <property type="entry name" value="HCO3_cotransp"/>
    <property type="match status" value="1"/>
</dbReference>
<dbReference type="PANTHER" id="PTHR11453:SF47">
    <property type="entry name" value="ANION EXCHANGE PROTEIN"/>
    <property type="match status" value="1"/>
</dbReference>
<dbReference type="GO" id="GO:0005452">
    <property type="term" value="F:solute:inorganic anion antiporter activity"/>
    <property type="evidence" value="ECO:0007669"/>
    <property type="project" value="InterPro"/>
</dbReference>
<evidence type="ECO:0000256" key="4">
    <source>
        <dbReference type="ARBA" id="ARBA00022475"/>
    </source>
</evidence>
<protein>
    <recommendedName>
        <fullName evidence="9">Bicarbonate transporter-like transmembrane domain-containing protein</fullName>
    </recommendedName>
</protein>
<dbReference type="FunFam" id="1.10.287.570:FF:000001">
    <property type="entry name" value="Anion exchange protein"/>
    <property type="match status" value="1"/>
</dbReference>
<evidence type="ECO:0000256" key="1">
    <source>
        <dbReference type="ARBA" id="ARBA00004651"/>
    </source>
</evidence>
<feature type="transmembrane region" description="Helical" evidence="8">
    <location>
        <begin position="92"/>
        <end position="116"/>
    </location>
</feature>